<feature type="region of interest" description="Disordered" evidence="1">
    <location>
        <begin position="407"/>
        <end position="430"/>
    </location>
</feature>
<feature type="compositionally biased region" description="Polar residues" evidence="1">
    <location>
        <begin position="733"/>
        <end position="757"/>
    </location>
</feature>
<feature type="compositionally biased region" description="Low complexity" evidence="1">
    <location>
        <begin position="112"/>
        <end position="129"/>
    </location>
</feature>
<feature type="compositionally biased region" description="Basic residues" evidence="1">
    <location>
        <begin position="620"/>
        <end position="641"/>
    </location>
</feature>
<feature type="compositionally biased region" description="Polar residues" evidence="1">
    <location>
        <begin position="816"/>
        <end position="828"/>
    </location>
</feature>
<evidence type="ECO:0000259" key="2">
    <source>
        <dbReference type="PROSITE" id="PS51746"/>
    </source>
</evidence>
<feature type="region of interest" description="Disordered" evidence="1">
    <location>
        <begin position="950"/>
        <end position="978"/>
    </location>
</feature>
<dbReference type="AlphaFoldDB" id="A0AAD9JW29"/>
<feature type="region of interest" description="Disordered" evidence="1">
    <location>
        <begin position="846"/>
        <end position="895"/>
    </location>
</feature>
<evidence type="ECO:0000313" key="3">
    <source>
        <dbReference type="EMBL" id="KAK2160064.1"/>
    </source>
</evidence>
<dbReference type="InterPro" id="IPR036457">
    <property type="entry name" value="PPM-type-like_dom_sf"/>
</dbReference>
<feature type="compositionally biased region" description="Polar residues" evidence="1">
    <location>
        <begin position="967"/>
        <end position="976"/>
    </location>
</feature>
<feature type="region of interest" description="Disordered" evidence="1">
    <location>
        <begin position="83"/>
        <end position="140"/>
    </location>
</feature>
<feature type="compositionally biased region" description="Basic and acidic residues" evidence="1">
    <location>
        <begin position="798"/>
        <end position="815"/>
    </location>
</feature>
<dbReference type="SMART" id="SM00332">
    <property type="entry name" value="PP2Cc"/>
    <property type="match status" value="1"/>
</dbReference>
<protein>
    <recommendedName>
        <fullName evidence="2">PPM-type phosphatase domain-containing protein</fullName>
    </recommendedName>
</protein>
<gene>
    <name evidence="3" type="ORF">LSH36_141g08016</name>
</gene>
<feature type="domain" description="PPM-type phosphatase" evidence="2">
    <location>
        <begin position="195"/>
        <end position="539"/>
    </location>
</feature>
<dbReference type="InterPro" id="IPR053287">
    <property type="entry name" value="PP2C-like_domain"/>
</dbReference>
<dbReference type="PROSITE" id="PS51746">
    <property type="entry name" value="PPM_2"/>
    <property type="match status" value="1"/>
</dbReference>
<feature type="compositionally biased region" description="Low complexity" evidence="1">
    <location>
        <begin position="664"/>
        <end position="674"/>
    </location>
</feature>
<keyword evidence="4" id="KW-1185">Reference proteome</keyword>
<dbReference type="SUPFAM" id="SSF81606">
    <property type="entry name" value="PP2C-like"/>
    <property type="match status" value="1"/>
</dbReference>
<accession>A0AAD9JW29</accession>
<proteinExistence type="predicted"/>
<feature type="compositionally biased region" description="Polar residues" evidence="1">
    <location>
        <begin position="781"/>
        <end position="795"/>
    </location>
</feature>
<dbReference type="Proteomes" id="UP001208570">
    <property type="component" value="Unassembled WGS sequence"/>
</dbReference>
<dbReference type="Pfam" id="PF13672">
    <property type="entry name" value="PP2C_2"/>
    <property type="match status" value="1"/>
</dbReference>
<evidence type="ECO:0000256" key="1">
    <source>
        <dbReference type="SAM" id="MobiDB-lite"/>
    </source>
</evidence>
<comment type="caution">
    <text evidence="3">The sequence shown here is derived from an EMBL/GenBank/DDBJ whole genome shotgun (WGS) entry which is preliminary data.</text>
</comment>
<feature type="compositionally biased region" description="Low complexity" evidence="1">
    <location>
        <begin position="873"/>
        <end position="886"/>
    </location>
</feature>
<evidence type="ECO:0000313" key="4">
    <source>
        <dbReference type="Proteomes" id="UP001208570"/>
    </source>
</evidence>
<sequence length="1018" mass="111934">MRNSGVPATQSGEPEFEVVIEPGPDECWKRRWTNKKKAGTEVWFGRTADQLPNHDVTELVADVFASYSGPDQGLAIVPELEPVPSTSLENGNDDDANSNDPSDKTPASTSVTPPAQSATEPTTEPTTDPQTDRVAGVEKWNSKSRKAYGISMSLYEQHPINGKISVVTLQNKLFLESPSIFGAQRSASTRYNKTTNGSSSSQLSNSLHAVIRGDPIADSFGICSRTNNSIMIVADGVNWGEKSKLAARCAIYGSMNYINKRLFGDNKSISDTNESFQVLLEAVNCAHQTIIQYGGGQTTLCMALILPLKDSRQFAVCIVNVGDSLAYVFSKYHGIREITTGSHDIQSERDIRDAGGAVGPVHGNDPELHNLTCSMTLVDPGDVVYLTTDGISDNFDPVVTKIAVASRRRHSDPHLQPLPEEGSSNMEGTSQNVRCGTLDGKPEMEPHERHQYAVKEMERIIHEFELFTEQPCSAQELCGALLQHVLKLTDPKRKVLENPDLYGKKLRSKDRKRRDSEIIAKLSKSPGKLDHATIISYEVGIYHGDDDEDYEVVEEVSDEEMEEVENTENTVSQFNFDESLPGVVSKHDSNKVHDVLYACNNSHHGNSGHSPILSPESQKKKNSLKNLRLRVRSRFKGPGHRSHSESIPSPETLKPGDVKSPNKSSSLVGQLSSSAPDQGKAQRMAELKNALTQEHAKQQTMSEKTEHVEKPSECSPIKEVEASSLKQSPIEGYQSQSDTSPTALLVQTKSTDQSSVSPPFMSPTGRIQGRRALRRAQAQRPHSSPPSDIELTSSYKLEVQRSSERTFSEPSEKCHTTATPGAELSSNQELEKDTWIIRPKLSEAPVGVHPVRQRRQKRRAQAAKSNPEQRAHVTVSDSSKVGSGSVENEPRNAPDVQYMCKLPTSQNTSLKVSPTENVYLPTHILSPSHSKDFARNPFFVMQTHSPSYNGDLSPATYGRRSVPGPTSDLSPGQSPNGVPLSHSVPTFKYNKRNEVKLSQNVCFVMTSKTCTYTFETAI</sequence>
<dbReference type="PANTHER" id="PTHR21586">
    <property type="entry name" value="TIPA"/>
    <property type="match status" value="1"/>
</dbReference>
<organism evidence="3 4">
    <name type="scientific">Paralvinella palmiformis</name>
    <dbReference type="NCBI Taxonomy" id="53620"/>
    <lineage>
        <taxon>Eukaryota</taxon>
        <taxon>Metazoa</taxon>
        <taxon>Spiralia</taxon>
        <taxon>Lophotrochozoa</taxon>
        <taxon>Annelida</taxon>
        <taxon>Polychaeta</taxon>
        <taxon>Sedentaria</taxon>
        <taxon>Canalipalpata</taxon>
        <taxon>Terebellida</taxon>
        <taxon>Terebelliformia</taxon>
        <taxon>Alvinellidae</taxon>
        <taxon>Paralvinella</taxon>
    </lineage>
</organism>
<dbReference type="PANTHER" id="PTHR21586:SF0">
    <property type="entry name" value="PP2C-LIKE DOMAIN-CONTAINING PROTEIN CG9801"/>
    <property type="match status" value="1"/>
</dbReference>
<dbReference type="EMBL" id="JAODUP010000141">
    <property type="protein sequence ID" value="KAK2160064.1"/>
    <property type="molecule type" value="Genomic_DNA"/>
</dbReference>
<feature type="region of interest" description="Disordered" evidence="1">
    <location>
        <begin position="600"/>
        <end position="830"/>
    </location>
</feature>
<dbReference type="InterPro" id="IPR001932">
    <property type="entry name" value="PPM-type_phosphatase-like_dom"/>
</dbReference>
<reference evidence="3" key="1">
    <citation type="journal article" date="2023" name="Mol. Biol. Evol.">
        <title>Third-Generation Sequencing Reveals the Adaptive Role of the Epigenome in Three Deep-Sea Polychaetes.</title>
        <authorList>
            <person name="Perez M."/>
            <person name="Aroh O."/>
            <person name="Sun Y."/>
            <person name="Lan Y."/>
            <person name="Juniper S.K."/>
            <person name="Young C.R."/>
            <person name="Angers B."/>
            <person name="Qian P.Y."/>
        </authorList>
    </citation>
    <scope>NUCLEOTIDE SEQUENCE</scope>
    <source>
        <strain evidence="3">P08H-3</strain>
    </source>
</reference>
<feature type="compositionally biased region" description="Basic and acidic residues" evidence="1">
    <location>
        <begin position="703"/>
        <end position="721"/>
    </location>
</feature>
<feature type="compositionally biased region" description="Basic residues" evidence="1">
    <location>
        <begin position="851"/>
        <end position="861"/>
    </location>
</feature>
<name>A0AAD9JW29_9ANNE</name>
<dbReference type="Gene3D" id="3.60.40.10">
    <property type="entry name" value="PPM-type phosphatase domain"/>
    <property type="match status" value="1"/>
</dbReference>
<feature type="compositionally biased region" description="Polar residues" evidence="1">
    <location>
        <begin position="600"/>
        <end position="609"/>
    </location>
</feature>